<accession>A0A1J4MLL9</accession>
<dbReference type="AlphaFoldDB" id="A0A1J4MLL9"/>
<dbReference type="EMBL" id="LRBS01000091">
    <property type="protein sequence ID" value="OII75078.1"/>
    <property type="molecule type" value="Genomic_DNA"/>
</dbReference>
<evidence type="ECO:0000259" key="3">
    <source>
        <dbReference type="Pfam" id="PF13339"/>
    </source>
</evidence>
<proteinExistence type="inferred from homology"/>
<evidence type="ECO:0000259" key="2">
    <source>
        <dbReference type="Pfam" id="PF08164"/>
    </source>
</evidence>
<dbReference type="PANTHER" id="PTHR15565">
    <property type="entry name" value="AATF PROTEIN APOPTOSIS ANTAGONIZING TRANSCRIPTION FACTOR"/>
    <property type="match status" value="1"/>
</dbReference>
<evidence type="ECO:0000256" key="1">
    <source>
        <dbReference type="ARBA" id="ARBA00008966"/>
    </source>
</evidence>
<dbReference type="Proteomes" id="UP000186804">
    <property type="component" value="Unassembled WGS sequence"/>
</dbReference>
<evidence type="ECO:0008006" key="6">
    <source>
        <dbReference type="Google" id="ProtNLM"/>
    </source>
</evidence>
<comment type="similarity">
    <text evidence="1">Belongs to the AATF family.</text>
</comment>
<evidence type="ECO:0000313" key="5">
    <source>
        <dbReference type="Proteomes" id="UP000186804"/>
    </source>
</evidence>
<dbReference type="Pfam" id="PF13339">
    <property type="entry name" value="AATF-Che1"/>
    <property type="match status" value="1"/>
</dbReference>
<sequence>MDKPKYSLVLSDEEFCDNSGDLNSETDLINSSCDNLAADDTLYTNESGRLRFRAKIALPQKYHGDKTSSSEFYKAKDLKKIDEIYDHYDNHLINTEDNTSKIDGSQNFKLSDEICRKFEALSKEASEFSLVDRDNVKEKLQSTIEKGKHVKNQQFIWTQLLGLRIFMQNILNATNQLPPFPILSYINGDQDLLTETYRDLVNLLVDIHKLQESMCNSNSTISDFLLCGTLNENELWLDDDILSNKSGEEPESNINKNKRKRYNDEFWRKYDVLPRKTLKWCLDIADEWKKNTQIEVQRNFRALDQPIYVQLRYNLTDKNRLIQKCHPNPSTANFIGSDIIRNGNFSNILESLVQDIFDDTDFFVTLLKDVVSNNTDMNIKNSLSTSSIYNRGTRKVNDVDRRASKGRKIRYVPIKKLENFMTAIPINPNISYLPGANDEEFVDCLMSGLLVS</sequence>
<dbReference type="Pfam" id="PF08164">
    <property type="entry name" value="TRAUB"/>
    <property type="match status" value="1"/>
</dbReference>
<name>A0A1J4MLL9_9CRYT</name>
<dbReference type="RefSeq" id="XP_067067348.1">
    <property type="nucleotide sequence ID" value="XM_067210682.1"/>
</dbReference>
<reference evidence="4 5" key="1">
    <citation type="submission" date="2016-10" db="EMBL/GenBank/DDBJ databases">
        <title>Reductive evolution of mitochondrial metabolism and differential evolution of invasion-related proteins in Cryptosporidium.</title>
        <authorList>
            <person name="Liu S."/>
            <person name="Roellig D.M."/>
            <person name="Guo Y."/>
            <person name="Li N."/>
            <person name="Frace M.A."/>
            <person name="Tang K."/>
            <person name="Zhang L."/>
            <person name="Feng Y."/>
            <person name="Xiao L."/>
        </authorList>
    </citation>
    <scope>NUCLEOTIDE SEQUENCE [LARGE SCALE GENOMIC DNA]</scope>
    <source>
        <strain evidence="4">30847</strain>
    </source>
</reference>
<dbReference type="GO" id="GO:0005730">
    <property type="term" value="C:nucleolus"/>
    <property type="evidence" value="ECO:0007669"/>
    <property type="project" value="TreeGrafter"/>
</dbReference>
<dbReference type="InterPro" id="IPR039223">
    <property type="entry name" value="AATF/Bfr2"/>
</dbReference>
<organism evidence="4 5">
    <name type="scientific">Cryptosporidium andersoni</name>
    <dbReference type="NCBI Taxonomy" id="117008"/>
    <lineage>
        <taxon>Eukaryota</taxon>
        <taxon>Sar</taxon>
        <taxon>Alveolata</taxon>
        <taxon>Apicomplexa</taxon>
        <taxon>Conoidasida</taxon>
        <taxon>Coccidia</taxon>
        <taxon>Eucoccidiorida</taxon>
        <taxon>Eimeriorina</taxon>
        <taxon>Cryptosporidiidae</taxon>
        <taxon>Cryptosporidium</taxon>
    </lineage>
</organism>
<dbReference type="InterPro" id="IPR025160">
    <property type="entry name" value="AATF"/>
</dbReference>
<feature type="domain" description="AATF leucine zipper-containing" evidence="3">
    <location>
        <begin position="144"/>
        <end position="289"/>
    </location>
</feature>
<keyword evidence="5" id="KW-1185">Reference proteome</keyword>
<gene>
    <name evidence="4" type="ORF">cand_004390</name>
</gene>
<comment type="caution">
    <text evidence="4">The sequence shown here is derived from an EMBL/GenBank/DDBJ whole genome shotgun (WGS) entry which is preliminary data.</text>
</comment>
<dbReference type="PANTHER" id="PTHR15565:SF0">
    <property type="entry name" value="PROTEIN AATF"/>
    <property type="match status" value="1"/>
</dbReference>
<dbReference type="OrthoDB" id="5783963at2759"/>
<evidence type="ECO:0000313" key="4">
    <source>
        <dbReference type="EMBL" id="OII75078.1"/>
    </source>
</evidence>
<dbReference type="VEuPathDB" id="CryptoDB:cand_004390"/>
<dbReference type="InterPro" id="IPR012617">
    <property type="entry name" value="AATF_C"/>
</dbReference>
<feature type="domain" description="Apoptosis-antagonizing transcription factor C-terminal" evidence="2">
    <location>
        <begin position="364"/>
        <end position="450"/>
    </location>
</feature>
<protein>
    <recommendedName>
        <fullName evidence="6">AATF leucine zipper-containing domain-containing protein</fullName>
    </recommendedName>
</protein>
<dbReference type="GeneID" id="92364624"/>